<dbReference type="EMBL" id="JACHDY010000006">
    <property type="protein sequence ID" value="MBB5319015.1"/>
    <property type="molecule type" value="Genomic_DNA"/>
</dbReference>
<comment type="caution">
    <text evidence="1">The sequence shown here is derived from an EMBL/GenBank/DDBJ whole genome shotgun (WGS) entry which is preliminary data.</text>
</comment>
<name>A0A7W8MTM2_9BACT</name>
<dbReference type="Proteomes" id="UP000568106">
    <property type="component" value="Unassembled WGS sequence"/>
</dbReference>
<organism evidence="1 2">
    <name type="scientific">Tunturiibacter empetritectus</name>
    <dbReference type="NCBI Taxonomy" id="3069691"/>
    <lineage>
        <taxon>Bacteria</taxon>
        <taxon>Pseudomonadati</taxon>
        <taxon>Acidobacteriota</taxon>
        <taxon>Terriglobia</taxon>
        <taxon>Terriglobales</taxon>
        <taxon>Acidobacteriaceae</taxon>
        <taxon>Tunturiibacter</taxon>
    </lineage>
</organism>
<gene>
    <name evidence="1" type="ORF">HDF09_003714</name>
</gene>
<reference evidence="1" key="1">
    <citation type="submission" date="2020-08" db="EMBL/GenBank/DDBJ databases">
        <title>Genomic Encyclopedia of Type Strains, Phase IV (KMG-V): Genome sequencing to study the core and pangenomes of soil and plant-associated prokaryotes.</title>
        <authorList>
            <person name="Whitman W."/>
        </authorList>
    </citation>
    <scope>NUCLEOTIDE SEQUENCE [LARGE SCALE GENOMIC DNA]</scope>
    <source>
        <strain evidence="1">M8UP27</strain>
    </source>
</reference>
<proteinExistence type="predicted"/>
<evidence type="ECO:0000313" key="2">
    <source>
        <dbReference type="Proteomes" id="UP000568106"/>
    </source>
</evidence>
<protein>
    <submittedName>
        <fullName evidence="1">Uncharacterized protein</fullName>
    </submittedName>
</protein>
<evidence type="ECO:0000313" key="1">
    <source>
        <dbReference type="EMBL" id="MBB5319015.1"/>
    </source>
</evidence>
<sequence length="39" mass="4319">MDREYHFVYIVLPAGSFRLRVRLTGIAPGTPLGVAPNYA</sequence>
<keyword evidence="2" id="KW-1185">Reference proteome</keyword>
<accession>A0A7W8MTM2</accession>
<dbReference type="AlphaFoldDB" id="A0A7W8MTM2"/>